<dbReference type="SMART" id="SM00710">
    <property type="entry name" value="PbH1"/>
    <property type="match status" value="6"/>
</dbReference>
<evidence type="ECO:0000259" key="1">
    <source>
        <dbReference type="Pfam" id="PF13229"/>
    </source>
</evidence>
<dbReference type="InterPro" id="IPR039448">
    <property type="entry name" value="Beta_helix"/>
</dbReference>
<dbReference type="Gene3D" id="2.160.20.10">
    <property type="entry name" value="Single-stranded right-handed beta-helix, Pectin lyase-like"/>
    <property type="match status" value="1"/>
</dbReference>
<evidence type="ECO:0000313" key="2">
    <source>
        <dbReference type="EMBL" id="KGR74000.1"/>
    </source>
</evidence>
<comment type="caution">
    <text evidence="2">The sequence shown here is derived from an EMBL/GenBank/DDBJ whole genome shotgun (WGS) entry which is preliminary data.</text>
</comment>
<keyword evidence="3" id="KW-1185">Reference proteome</keyword>
<proteinExistence type="predicted"/>
<gene>
    <name evidence="2" type="ORF">CD33_18540</name>
</gene>
<sequence>MSAYKAFSTPQDYNAKANGNADDSIAFQNMLKDSVKSILTPKGIYLFNNPLMVYDTLTFIGESREETILMNSPKQKKYAATVEFNNSTNSLLANLTLDGNLANVPGDIYGGVVNLRIDNSTNITIRDVNFVNNNHVGCMLKDSKNIIFENCNFTNLDSGINGQNGTKTDGVIITRCTFDGHSVSEPIFFPNAKNITIEHCKMLNKTAGHAMAFDGSQDIYINDVYVENCGNGIYLTERNNQRARKITVMNSTFRRNVYGNYLSHADEIEFINCEFVDGITNIIDCNKITFNKCTFIADTKECMVAFSQTPSDTVEFIDCVIDNTKGKNYSNAFLSVYDDVILKNVLFENCTFIKCILFNGNFATGSQITMKNNVDENGNIYNPIKAGVFNKNSELLTVVGTAKPTSGFYKAGSIFLYANPTTHVGGINLVEGYAYADNWRAGLSISQQVQIRLSNGVVVKALSSGRTSAGNEPTRISSANTEKNPFVDKNGIKWAYLGKACNFVNFGNIGS</sequence>
<dbReference type="InterPro" id="IPR006626">
    <property type="entry name" value="PbH1"/>
</dbReference>
<dbReference type="EMBL" id="JPVO01000055">
    <property type="protein sequence ID" value="KGR74000.1"/>
    <property type="molecule type" value="Genomic_DNA"/>
</dbReference>
<dbReference type="InterPro" id="IPR012334">
    <property type="entry name" value="Pectin_lyas_fold"/>
</dbReference>
<organism evidence="2 3">
    <name type="scientific">Ureibacillus sinduriensis BLB-1 = JCM 15800</name>
    <dbReference type="NCBI Taxonomy" id="1384057"/>
    <lineage>
        <taxon>Bacteria</taxon>
        <taxon>Bacillati</taxon>
        <taxon>Bacillota</taxon>
        <taxon>Bacilli</taxon>
        <taxon>Bacillales</taxon>
        <taxon>Caryophanaceae</taxon>
        <taxon>Ureibacillus</taxon>
    </lineage>
</organism>
<dbReference type="AlphaFoldDB" id="A0A0A3HS16"/>
<dbReference type="Pfam" id="PF13229">
    <property type="entry name" value="Beta_helix"/>
    <property type="match status" value="1"/>
</dbReference>
<dbReference type="SUPFAM" id="SSF51126">
    <property type="entry name" value="Pectin lyase-like"/>
    <property type="match status" value="2"/>
</dbReference>
<evidence type="ECO:0000313" key="3">
    <source>
        <dbReference type="Proteomes" id="UP000030408"/>
    </source>
</evidence>
<name>A0A0A3HS16_9BACL</name>
<feature type="domain" description="Right handed beta helix" evidence="1">
    <location>
        <begin position="116"/>
        <end position="275"/>
    </location>
</feature>
<protein>
    <recommendedName>
        <fullName evidence="1">Right handed beta helix domain-containing protein</fullName>
    </recommendedName>
</protein>
<reference evidence="2 3" key="1">
    <citation type="submission" date="2014-02" db="EMBL/GenBank/DDBJ databases">
        <title>Draft genome sequence of Lysinibacillus sinduriensis JCM 15800.</title>
        <authorList>
            <person name="Zhang F."/>
            <person name="Wang G."/>
            <person name="Zhang L."/>
        </authorList>
    </citation>
    <scope>NUCLEOTIDE SEQUENCE [LARGE SCALE GENOMIC DNA]</scope>
    <source>
        <strain evidence="2 3">JCM 15800</strain>
    </source>
</reference>
<dbReference type="RefSeq" id="WP_036203269.1">
    <property type="nucleotide sequence ID" value="NZ_AVCY01000001.1"/>
</dbReference>
<accession>A0A0A3HS16</accession>
<dbReference type="InterPro" id="IPR011050">
    <property type="entry name" value="Pectin_lyase_fold/virulence"/>
</dbReference>
<dbReference type="Proteomes" id="UP000030408">
    <property type="component" value="Unassembled WGS sequence"/>
</dbReference>
<dbReference type="STRING" id="1384057.CD33_18540"/>